<dbReference type="InParanoid" id="A2FGN5"/>
<dbReference type="PROSITE" id="PS50090">
    <property type="entry name" value="MYB_LIKE"/>
    <property type="match status" value="2"/>
</dbReference>
<dbReference type="PROSITE" id="PS51294">
    <property type="entry name" value="HTH_MYB"/>
    <property type="match status" value="2"/>
</dbReference>
<dbReference type="AlphaFoldDB" id="A2FGN5"/>
<dbReference type="InterPro" id="IPR009057">
    <property type="entry name" value="Homeodomain-like_sf"/>
</dbReference>
<feature type="domain" description="HTH myb-type" evidence="4">
    <location>
        <begin position="75"/>
        <end position="122"/>
    </location>
</feature>
<dbReference type="PANTHER" id="PTHR45614:SF253">
    <property type="entry name" value="CHROMOSOME UNDETERMINED SCAFFOLD_38, WHOLE GENOME SHOTGUN SEQUENCE"/>
    <property type="match status" value="1"/>
</dbReference>
<evidence type="ECO:0000259" key="3">
    <source>
        <dbReference type="PROSITE" id="PS50090"/>
    </source>
</evidence>
<evidence type="ECO:0000256" key="2">
    <source>
        <dbReference type="ARBA" id="ARBA00023125"/>
    </source>
</evidence>
<dbReference type="InterPro" id="IPR001005">
    <property type="entry name" value="SANT/Myb"/>
</dbReference>
<dbReference type="eggNOG" id="KOG0048">
    <property type="taxonomic scope" value="Eukaryota"/>
</dbReference>
<evidence type="ECO:0000313" key="6">
    <source>
        <dbReference type="Proteomes" id="UP000001542"/>
    </source>
</evidence>
<reference evidence="5" key="2">
    <citation type="journal article" date="2007" name="Science">
        <title>Draft genome sequence of the sexually transmitted pathogen Trichomonas vaginalis.</title>
        <authorList>
            <person name="Carlton J.M."/>
            <person name="Hirt R.P."/>
            <person name="Silva J.C."/>
            <person name="Delcher A.L."/>
            <person name="Schatz M."/>
            <person name="Zhao Q."/>
            <person name="Wortman J.R."/>
            <person name="Bidwell S.L."/>
            <person name="Alsmark U.C.M."/>
            <person name="Besteiro S."/>
            <person name="Sicheritz-Ponten T."/>
            <person name="Noel C.J."/>
            <person name="Dacks J.B."/>
            <person name="Foster P.G."/>
            <person name="Simillion C."/>
            <person name="Van de Peer Y."/>
            <person name="Miranda-Saavedra D."/>
            <person name="Barton G.J."/>
            <person name="Westrop G.D."/>
            <person name="Mueller S."/>
            <person name="Dessi D."/>
            <person name="Fiori P.L."/>
            <person name="Ren Q."/>
            <person name="Paulsen I."/>
            <person name="Zhang H."/>
            <person name="Bastida-Corcuera F.D."/>
            <person name="Simoes-Barbosa A."/>
            <person name="Brown M.T."/>
            <person name="Hayes R.D."/>
            <person name="Mukherjee M."/>
            <person name="Okumura C.Y."/>
            <person name="Schneider R."/>
            <person name="Smith A.J."/>
            <person name="Vanacova S."/>
            <person name="Villalvazo M."/>
            <person name="Haas B.J."/>
            <person name="Pertea M."/>
            <person name="Feldblyum T.V."/>
            <person name="Utterback T.R."/>
            <person name="Shu C.L."/>
            <person name="Osoegawa K."/>
            <person name="de Jong P.J."/>
            <person name="Hrdy I."/>
            <person name="Horvathova L."/>
            <person name="Zubacova Z."/>
            <person name="Dolezal P."/>
            <person name="Malik S.B."/>
            <person name="Logsdon J.M. Jr."/>
            <person name="Henze K."/>
            <person name="Gupta A."/>
            <person name="Wang C.C."/>
            <person name="Dunne R.L."/>
            <person name="Upcroft J.A."/>
            <person name="Upcroft P."/>
            <person name="White O."/>
            <person name="Salzberg S.L."/>
            <person name="Tang P."/>
            <person name="Chiu C.-H."/>
            <person name="Lee Y.-S."/>
            <person name="Embley T.M."/>
            <person name="Coombs G.H."/>
            <person name="Mottram J.C."/>
            <person name="Tachezy J."/>
            <person name="Fraser-Liggett C.M."/>
            <person name="Johnson P.J."/>
        </authorList>
    </citation>
    <scope>NUCLEOTIDE SEQUENCE [LARGE SCALE GENOMIC DNA]</scope>
    <source>
        <strain evidence="5">G3</strain>
    </source>
</reference>
<dbReference type="EMBL" id="DS113782">
    <property type="protein sequence ID" value="EAX95917.1"/>
    <property type="molecule type" value="Genomic_DNA"/>
</dbReference>
<feature type="domain" description="Myb-like" evidence="3">
    <location>
        <begin position="16"/>
        <end position="67"/>
    </location>
</feature>
<dbReference type="OrthoDB" id="2143914at2759"/>
<dbReference type="InterPro" id="IPR050560">
    <property type="entry name" value="MYB_TF"/>
</dbReference>
<dbReference type="VEuPathDB" id="TrichDB:TVAG_360770"/>
<protein>
    <submittedName>
        <fullName evidence="5">Myb-like DNA-binding domain containing protein</fullName>
    </submittedName>
</protein>
<reference evidence="5" key="1">
    <citation type="submission" date="2006-10" db="EMBL/GenBank/DDBJ databases">
        <authorList>
            <person name="Amadeo P."/>
            <person name="Zhao Q."/>
            <person name="Wortman J."/>
            <person name="Fraser-Liggett C."/>
            <person name="Carlton J."/>
        </authorList>
    </citation>
    <scope>NUCLEOTIDE SEQUENCE</scope>
    <source>
        <strain evidence="5">G3</strain>
    </source>
</reference>
<dbReference type="GO" id="GO:0006355">
    <property type="term" value="P:regulation of DNA-templated transcription"/>
    <property type="evidence" value="ECO:0000318"/>
    <property type="project" value="GO_Central"/>
</dbReference>
<dbReference type="GO" id="GO:0005634">
    <property type="term" value="C:nucleus"/>
    <property type="evidence" value="ECO:0000318"/>
    <property type="project" value="GO_Central"/>
</dbReference>
<proteinExistence type="predicted"/>
<name>A2FGN5_TRIV3</name>
<dbReference type="Proteomes" id="UP000001542">
    <property type="component" value="Unassembled WGS sequence"/>
</dbReference>
<dbReference type="SMART" id="SM00717">
    <property type="entry name" value="SANT"/>
    <property type="match status" value="2"/>
</dbReference>
<sequence>MNYAQDYGQLLEPCNQKTHSKSKFTATEDQQILELVQKHGDQNWALIASKIKGRSTRQCRERYMNYLCPSVNNAPWTAEEDELLLLKREILGSRWKAIADFFPNRTDINVKNRWLKLERHRKKENRIKDESASSPIPSECPKPIMDHSANYAGDVWLQFLEPISQAVDLDDFSKLDDEFMQYFQPINY</sequence>
<keyword evidence="6" id="KW-1185">Reference proteome</keyword>
<dbReference type="InterPro" id="IPR017930">
    <property type="entry name" value="Myb_dom"/>
</dbReference>
<gene>
    <name evidence="5" type="ORF">TVAG_360770</name>
</gene>
<feature type="domain" description="HTH myb-type" evidence="4">
    <location>
        <begin position="16"/>
        <end position="71"/>
    </location>
</feature>
<organism evidence="5 6">
    <name type="scientific">Trichomonas vaginalis (strain ATCC PRA-98 / G3)</name>
    <dbReference type="NCBI Taxonomy" id="412133"/>
    <lineage>
        <taxon>Eukaryota</taxon>
        <taxon>Metamonada</taxon>
        <taxon>Parabasalia</taxon>
        <taxon>Trichomonadida</taxon>
        <taxon>Trichomonadidae</taxon>
        <taxon>Trichomonas</taxon>
    </lineage>
</organism>
<dbReference type="RefSeq" id="XP_001308847.1">
    <property type="nucleotide sequence ID" value="XM_001308846.1"/>
</dbReference>
<dbReference type="SMR" id="A2FGN5"/>
<evidence type="ECO:0000313" key="5">
    <source>
        <dbReference type="EMBL" id="EAX95917.1"/>
    </source>
</evidence>
<dbReference type="CDD" id="cd00167">
    <property type="entry name" value="SANT"/>
    <property type="match status" value="2"/>
</dbReference>
<dbReference type="GO" id="GO:0000981">
    <property type="term" value="F:DNA-binding transcription factor activity, RNA polymerase II-specific"/>
    <property type="evidence" value="ECO:0000318"/>
    <property type="project" value="GO_Central"/>
</dbReference>
<dbReference type="GO" id="GO:0000978">
    <property type="term" value="F:RNA polymerase II cis-regulatory region sequence-specific DNA binding"/>
    <property type="evidence" value="ECO:0000318"/>
    <property type="project" value="GO_Central"/>
</dbReference>
<dbReference type="FunFam" id="1.10.10.60:FF:000010">
    <property type="entry name" value="Transcriptional activator Myb isoform A"/>
    <property type="match status" value="1"/>
</dbReference>
<keyword evidence="2 5" id="KW-0238">DNA-binding</keyword>
<dbReference type="SUPFAM" id="SSF46689">
    <property type="entry name" value="Homeodomain-like"/>
    <property type="match status" value="1"/>
</dbReference>
<dbReference type="VEuPathDB" id="TrichDB:TVAGG3_0031840"/>
<evidence type="ECO:0000259" key="4">
    <source>
        <dbReference type="PROSITE" id="PS51294"/>
    </source>
</evidence>
<accession>A2FGN5</accession>
<evidence type="ECO:0000256" key="1">
    <source>
        <dbReference type="ARBA" id="ARBA00022737"/>
    </source>
</evidence>
<dbReference type="KEGG" id="tva:4753685"/>
<feature type="domain" description="Myb-like" evidence="3">
    <location>
        <begin position="68"/>
        <end position="118"/>
    </location>
</feature>
<keyword evidence="1" id="KW-0677">Repeat</keyword>
<dbReference type="Pfam" id="PF13921">
    <property type="entry name" value="Myb_DNA-bind_6"/>
    <property type="match status" value="1"/>
</dbReference>
<dbReference type="Gene3D" id="1.10.10.60">
    <property type="entry name" value="Homeodomain-like"/>
    <property type="match status" value="2"/>
</dbReference>
<dbReference type="PANTHER" id="PTHR45614">
    <property type="entry name" value="MYB PROTEIN-RELATED"/>
    <property type="match status" value="1"/>
</dbReference>
<dbReference type="STRING" id="5722.A2FGN5"/>